<gene>
    <name evidence="2" type="ORF">SAMN05444338_10725</name>
</gene>
<organism evidence="2 3">
    <name type="scientific">Flavobacterium degerlachei</name>
    <dbReference type="NCBI Taxonomy" id="229203"/>
    <lineage>
        <taxon>Bacteria</taxon>
        <taxon>Pseudomonadati</taxon>
        <taxon>Bacteroidota</taxon>
        <taxon>Flavobacteriia</taxon>
        <taxon>Flavobacteriales</taxon>
        <taxon>Flavobacteriaceae</taxon>
        <taxon>Flavobacterium</taxon>
    </lineage>
</organism>
<dbReference type="STRING" id="229203.SAMN05444338_10725"/>
<keyword evidence="3" id="KW-1185">Reference proteome</keyword>
<evidence type="ECO:0000313" key="3">
    <source>
        <dbReference type="Proteomes" id="UP000198569"/>
    </source>
</evidence>
<evidence type="ECO:0000256" key="1">
    <source>
        <dbReference type="SAM" id="Phobius"/>
    </source>
</evidence>
<dbReference type="EMBL" id="FNMV01000007">
    <property type="protein sequence ID" value="SDX09836.1"/>
    <property type="molecule type" value="Genomic_DNA"/>
</dbReference>
<accession>A0A1H2YXH5</accession>
<proteinExistence type="predicted"/>
<name>A0A1H2YXH5_9FLAO</name>
<protein>
    <submittedName>
        <fullName evidence="2">Uncharacterized protein</fullName>
    </submittedName>
</protein>
<sequence>MKVEYKIFIKSFLLSSLVYTTLMAGFDYYDEQNFSVLKFIFHFLFFGLFMG</sequence>
<dbReference type="AlphaFoldDB" id="A0A1H2YXH5"/>
<feature type="transmembrane region" description="Helical" evidence="1">
    <location>
        <begin position="7"/>
        <end position="26"/>
    </location>
</feature>
<evidence type="ECO:0000313" key="2">
    <source>
        <dbReference type="EMBL" id="SDX09836.1"/>
    </source>
</evidence>
<reference evidence="3" key="1">
    <citation type="submission" date="2016-10" db="EMBL/GenBank/DDBJ databases">
        <authorList>
            <person name="Varghese N."/>
            <person name="Submissions S."/>
        </authorList>
    </citation>
    <scope>NUCLEOTIDE SEQUENCE [LARGE SCALE GENOMIC DNA]</scope>
    <source>
        <strain evidence="3">DSM 15718</strain>
    </source>
</reference>
<keyword evidence="1" id="KW-0812">Transmembrane</keyword>
<keyword evidence="1" id="KW-1133">Transmembrane helix</keyword>
<dbReference type="Proteomes" id="UP000198569">
    <property type="component" value="Unassembled WGS sequence"/>
</dbReference>
<keyword evidence="1" id="KW-0472">Membrane</keyword>